<comment type="caution">
    <text evidence="3">The sequence shown here is derived from an EMBL/GenBank/DDBJ whole genome shotgun (WGS) entry which is preliminary data.</text>
</comment>
<dbReference type="PRINTS" id="PR00385">
    <property type="entry name" value="P450"/>
</dbReference>
<keyword evidence="2" id="KW-0560">Oxidoreductase</keyword>
<organism evidence="3 4">
    <name type="scientific">Olea europaea subsp. europaea</name>
    <dbReference type="NCBI Taxonomy" id="158383"/>
    <lineage>
        <taxon>Eukaryota</taxon>
        <taxon>Viridiplantae</taxon>
        <taxon>Streptophyta</taxon>
        <taxon>Embryophyta</taxon>
        <taxon>Tracheophyta</taxon>
        <taxon>Spermatophyta</taxon>
        <taxon>Magnoliopsida</taxon>
        <taxon>eudicotyledons</taxon>
        <taxon>Gunneridae</taxon>
        <taxon>Pentapetalae</taxon>
        <taxon>asterids</taxon>
        <taxon>lamiids</taxon>
        <taxon>Lamiales</taxon>
        <taxon>Oleaceae</taxon>
        <taxon>Oleeae</taxon>
        <taxon>Olea</taxon>
    </lineage>
</organism>
<dbReference type="GO" id="GO:0004497">
    <property type="term" value="F:monooxygenase activity"/>
    <property type="evidence" value="ECO:0007669"/>
    <property type="project" value="InterPro"/>
</dbReference>
<evidence type="ECO:0000313" key="3">
    <source>
        <dbReference type="EMBL" id="CAA2933468.1"/>
    </source>
</evidence>
<evidence type="ECO:0000256" key="1">
    <source>
        <dbReference type="ARBA" id="ARBA00004167"/>
    </source>
</evidence>
<dbReference type="Gene3D" id="1.10.630.10">
    <property type="entry name" value="Cytochrome P450"/>
    <property type="match status" value="1"/>
</dbReference>
<gene>
    <name evidence="3" type="ORF">OLEA9_A095959</name>
</gene>
<reference evidence="3 4" key="1">
    <citation type="submission" date="2019-12" db="EMBL/GenBank/DDBJ databases">
        <authorList>
            <person name="Alioto T."/>
            <person name="Alioto T."/>
            <person name="Gomez Garrido J."/>
        </authorList>
    </citation>
    <scope>NUCLEOTIDE SEQUENCE [LARGE SCALE GENOMIC DNA]</scope>
</reference>
<dbReference type="PANTHER" id="PTHR47951">
    <property type="entry name" value="OS08G0547900 PROTEIN"/>
    <property type="match status" value="1"/>
</dbReference>
<comment type="subcellular location">
    <subcellularLocation>
        <location evidence="1">Membrane</location>
        <topology evidence="1">Single-pass membrane protein</topology>
    </subcellularLocation>
</comment>
<dbReference type="GO" id="GO:0016705">
    <property type="term" value="F:oxidoreductase activity, acting on paired donors, with incorporation or reduction of molecular oxygen"/>
    <property type="evidence" value="ECO:0007669"/>
    <property type="project" value="InterPro"/>
</dbReference>
<dbReference type="InterPro" id="IPR001128">
    <property type="entry name" value="Cyt_P450"/>
</dbReference>
<accession>A0A8S0P7R5</accession>
<dbReference type="GO" id="GO:0005506">
    <property type="term" value="F:iron ion binding"/>
    <property type="evidence" value="ECO:0007669"/>
    <property type="project" value="InterPro"/>
</dbReference>
<proteinExistence type="predicted"/>
<evidence type="ECO:0000256" key="2">
    <source>
        <dbReference type="ARBA" id="ARBA00023002"/>
    </source>
</evidence>
<dbReference type="GO" id="GO:0020037">
    <property type="term" value="F:heme binding"/>
    <property type="evidence" value="ECO:0007669"/>
    <property type="project" value="InterPro"/>
</dbReference>
<dbReference type="AlphaFoldDB" id="A0A8S0P7R5"/>
<evidence type="ECO:0000313" key="4">
    <source>
        <dbReference type="Proteomes" id="UP000594638"/>
    </source>
</evidence>
<dbReference type="Pfam" id="PF00067">
    <property type="entry name" value="p450"/>
    <property type="match status" value="1"/>
</dbReference>
<name>A0A8S0P7R5_OLEEU</name>
<dbReference type="OrthoDB" id="908945at2759"/>
<dbReference type="PANTHER" id="PTHR47951:SF3">
    <property type="entry name" value="CYTOCHROME P450, FAMILY 706, SUBFAMILY A, POLYPEPTIDE 4"/>
    <property type="match status" value="1"/>
</dbReference>
<dbReference type="InterPro" id="IPR036396">
    <property type="entry name" value="Cyt_P450_sf"/>
</dbReference>
<dbReference type="Gramene" id="OE9A095959T1">
    <property type="protein sequence ID" value="OE9A095959C1"/>
    <property type="gene ID" value="OE9A095959"/>
</dbReference>
<protein>
    <submittedName>
        <fullName evidence="3">Flavonoid 3 -monooxygenase-like</fullName>
    </submittedName>
</protein>
<dbReference type="EMBL" id="CACTIH010000002">
    <property type="protein sequence ID" value="CAA2933468.1"/>
    <property type="molecule type" value="Genomic_DNA"/>
</dbReference>
<dbReference type="PRINTS" id="PR00463">
    <property type="entry name" value="EP450I"/>
</dbReference>
<dbReference type="Proteomes" id="UP000594638">
    <property type="component" value="Unassembled WGS sequence"/>
</dbReference>
<keyword evidence="4" id="KW-1185">Reference proteome</keyword>
<dbReference type="GO" id="GO:0016020">
    <property type="term" value="C:membrane"/>
    <property type="evidence" value="ECO:0007669"/>
    <property type="project" value="UniProtKB-SubCell"/>
</dbReference>
<dbReference type="SUPFAM" id="SSF48264">
    <property type="entry name" value="Cytochrome P450"/>
    <property type="match status" value="1"/>
</dbReference>
<dbReference type="InterPro" id="IPR002401">
    <property type="entry name" value="Cyt_P450_E_grp-I"/>
</dbReference>
<sequence>MLFRTLALQGVCIFWKHYINCIGEIRVHLLSSDDAEFKLYLLRLFKLDVLQLAQDHAMSNESNVALGFHPLMFSQDDSEENENRRREDMVIGGTDTTSNAVEFALAEMIKKPQVLNIVQQELESVVGKDNIVEESHINKFPYLYAVMKEALRLHPTLPLLVPDCPSETCTVGGYTISKVARVFVNVWAIHHDPTIWENLLEFSPERFLDGKWDYSGNDFKYFPFGLE</sequence>